<evidence type="ECO:0000313" key="2">
    <source>
        <dbReference type="EMBL" id="CAH8367166.1"/>
    </source>
</evidence>
<dbReference type="InterPro" id="IPR053772">
    <property type="entry name" value="At1g61320/At1g61330-like"/>
</dbReference>
<feature type="domain" description="At1g61320/AtMIF1 LRR" evidence="1">
    <location>
        <begin position="80"/>
        <end position="261"/>
    </location>
</feature>
<organism evidence="2 3">
    <name type="scientific">Eruca vesicaria subsp. sativa</name>
    <name type="common">Garden rocket</name>
    <name type="synonym">Eruca sativa</name>
    <dbReference type="NCBI Taxonomy" id="29727"/>
    <lineage>
        <taxon>Eukaryota</taxon>
        <taxon>Viridiplantae</taxon>
        <taxon>Streptophyta</taxon>
        <taxon>Embryophyta</taxon>
        <taxon>Tracheophyta</taxon>
        <taxon>Spermatophyta</taxon>
        <taxon>Magnoliopsida</taxon>
        <taxon>eudicotyledons</taxon>
        <taxon>Gunneridae</taxon>
        <taxon>Pentapetalae</taxon>
        <taxon>rosids</taxon>
        <taxon>malvids</taxon>
        <taxon>Brassicales</taxon>
        <taxon>Brassicaceae</taxon>
        <taxon>Brassiceae</taxon>
        <taxon>Eruca</taxon>
    </lineage>
</organism>
<evidence type="ECO:0000259" key="1">
    <source>
        <dbReference type="Pfam" id="PF23622"/>
    </source>
</evidence>
<accession>A0ABC8L1X8</accession>
<dbReference type="Pfam" id="PF23622">
    <property type="entry name" value="LRR_At1g61320_AtMIF1"/>
    <property type="match status" value="1"/>
</dbReference>
<sequence length="392" mass="46203">MLEFPHKKIKRTIELPEDVIVELPEHLVEYIISTFFPILQLGVVSKAFRVAWIQSRDLDFSMIYSKRRSQSEVVSIIDDIFNQHKGSEINRFVLMLDHRGVKDKILSWVKTCQSKNIQELTLDFSKSKKVIDLSVDFSAIETLTVLNLRWCKFEIPNNTLKGLRLLRTLALMKAKVTPEMIDAIFSNCINLETLELTRSKTHGILSIKAQNHKKFKKLALYSMPNRLQIIMDAPTLECFKYEGFVRILDFSKVGALTEAELHYIQDYSWRYYNSSHRVLANMDAYTGVHVLSTTNIFLEIKKFKFEPGMLWQIHQKSDMECKNYKFDTIKEVTIDGFKNHWHELDIVEFFFGHAKWLKKLELIMPKKFKKRSLDYARLYSVRSRYPWVNLKV</sequence>
<dbReference type="PANTHER" id="PTHR34145">
    <property type="entry name" value="OS02G0105600 PROTEIN"/>
    <property type="match status" value="1"/>
</dbReference>
<dbReference type="Proteomes" id="UP001642260">
    <property type="component" value="Unassembled WGS sequence"/>
</dbReference>
<reference evidence="2 3" key="1">
    <citation type="submission" date="2022-03" db="EMBL/GenBank/DDBJ databases">
        <authorList>
            <person name="Macdonald S."/>
            <person name="Ahmed S."/>
            <person name="Newling K."/>
        </authorList>
    </citation>
    <scope>NUCLEOTIDE SEQUENCE [LARGE SCALE GENOMIC DNA]</scope>
</reference>
<dbReference type="Gene3D" id="3.80.10.10">
    <property type="entry name" value="Ribonuclease Inhibitor"/>
    <property type="match status" value="1"/>
</dbReference>
<comment type="caution">
    <text evidence="2">The sequence shown here is derived from an EMBL/GenBank/DDBJ whole genome shotgun (WGS) entry which is preliminary data.</text>
</comment>
<keyword evidence="3" id="KW-1185">Reference proteome</keyword>
<dbReference type="InterPro" id="IPR055357">
    <property type="entry name" value="LRR_At1g61320_AtMIF1"/>
</dbReference>
<dbReference type="SUPFAM" id="SSF52047">
    <property type="entry name" value="RNI-like"/>
    <property type="match status" value="1"/>
</dbReference>
<dbReference type="EMBL" id="CAKOAT010401821">
    <property type="protein sequence ID" value="CAH8367166.1"/>
    <property type="molecule type" value="Genomic_DNA"/>
</dbReference>
<proteinExistence type="predicted"/>
<evidence type="ECO:0000313" key="3">
    <source>
        <dbReference type="Proteomes" id="UP001642260"/>
    </source>
</evidence>
<name>A0ABC8L1X8_ERUVS</name>
<dbReference type="AlphaFoldDB" id="A0ABC8L1X8"/>
<gene>
    <name evidence="2" type="ORF">ERUC_LOCUS30759</name>
</gene>
<dbReference type="InterPro" id="IPR032675">
    <property type="entry name" value="LRR_dom_sf"/>
</dbReference>
<protein>
    <recommendedName>
        <fullName evidence="1">At1g61320/AtMIF1 LRR domain-containing protein</fullName>
    </recommendedName>
</protein>
<dbReference type="PANTHER" id="PTHR34145:SF77">
    <property type="match status" value="1"/>
</dbReference>